<gene>
    <name evidence="2" type="ORF">C3928_08100</name>
</gene>
<dbReference type="AlphaFoldDB" id="A0A2S6EZW5"/>
<keyword evidence="1" id="KW-0812">Transmembrane</keyword>
<sequence>MTREASLSIKSTKGIGLPKSFHDTTTRCVNNSIVLYQQMIYCKSYRVVFGLLCMGLALIIRFIINDPLGAIGSVEQSSYIRQNCRC</sequence>
<accession>A0A2S6EZW5</accession>
<protein>
    <submittedName>
        <fullName evidence="2">Uncharacterized protein</fullName>
    </submittedName>
</protein>
<evidence type="ECO:0000313" key="2">
    <source>
        <dbReference type="EMBL" id="PPK30716.1"/>
    </source>
</evidence>
<dbReference type="EMBL" id="PQWY01000011">
    <property type="protein sequence ID" value="PPK30716.1"/>
    <property type="molecule type" value="Genomic_DNA"/>
</dbReference>
<proteinExistence type="predicted"/>
<reference evidence="2 3" key="1">
    <citation type="submission" date="2018-02" db="EMBL/GenBank/DDBJ databases">
        <title>Draft genome sequences of four Legionella pneumophila clinical strains isolated in Ontario.</title>
        <authorList>
            <person name="Fortuna A."/>
            <person name="Ramnarine R."/>
            <person name="Li A."/>
            <person name="Frantz C."/>
            <person name="Mallo G."/>
        </authorList>
    </citation>
    <scope>NUCLEOTIDE SEQUENCE [LARGE SCALE GENOMIC DNA]</scope>
    <source>
        <strain evidence="2 3">LG61</strain>
    </source>
</reference>
<keyword evidence="1" id="KW-1133">Transmembrane helix</keyword>
<evidence type="ECO:0000313" key="3">
    <source>
        <dbReference type="Proteomes" id="UP000239239"/>
    </source>
</evidence>
<organism evidence="2 3">
    <name type="scientific">Legionella pneumophila</name>
    <dbReference type="NCBI Taxonomy" id="446"/>
    <lineage>
        <taxon>Bacteria</taxon>
        <taxon>Pseudomonadati</taxon>
        <taxon>Pseudomonadota</taxon>
        <taxon>Gammaproteobacteria</taxon>
        <taxon>Legionellales</taxon>
        <taxon>Legionellaceae</taxon>
        <taxon>Legionella</taxon>
    </lineage>
</organism>
<comment type="caution">
    <text evidence="2">The sequence shown here is derived from an EMBL/GenBank/DDBJ whole genome shotgun (WGS) entry which is preliminary data.</text>
</comment>
<feature type="transmembrane region" description="Helical" evidence="1">
    <location>
        <begin position="45"/>
        <end position="64"/>
    </location>
</feature>
<evidence type="ECO:0000256" key="1">
    <source>
        <dbReference type="SAM" id="Phobius"/>
    </source>
</evidence>
<name>A0A2S6EZW5_LEGPN</name>
<keyword evidence="1" id="KW-0472">Membrane</keyword>
<dbReference type="Proteomes" id="UP000239239">
    <property type="component" value="Unassembled WGS sequence"/>
</dbReference>